<dbReference type="GO" id="GO:0051603">
    <property type="term" value="P:proteolysis involved in protein catabolic process"/>
    <property type="evidence" value="ECO:0007669"/>
    <property type="project" value="TreeGrafter"/>
</dbReference>
<evidence type="ECO:0000256" key="2">
    <source>
        <dbReference type="ARBA" id="ARBA00022670"/>
    </source>
</evidence>
<dbReference type="PANTHER" id="PTHR43690:SF18">
    <property type="entry name" value="INSULIN-DEGRADING ENZYME-RELATED"/>
    <property type="match status" value="1"/>
</dbReference>
<keyword evidence="11" id="KW-1185">Reference proteome</keyword>
<dbReference type="Pfam" id="PF00675">
    <property type="entry name" value="Peptidase_M16"/>
    <property type="match status" value="1"/>
</dbReference>
<evidence type="ECO:0000256" key="4">
    <source>
        <dbReference type="ARBA" id="ARBA00022801"/>
    </source>
</evidence>
<evidence type="ECO:0000259" key="9">
    <source>
        <dbReference type="Pfam" id="PF16187"/>
    </source>
</evidence>
<proteinExistence type="inferred from homology"/>
<dbReference type="GO" id="GO:0004222">
    <property type="term" value="F:metalloendopeptidase activity"/>
    <property type="evidence" value="ECO:0007669"/>
    <property type="project" value="TreeGrafter"/>
</dbReference>
<evidence type="ECO:0000259" key="8">
    <source>
        <dbReference type="Pfam" id="PF05193"/>
    </source>
</evidence>
<dbReference type="Pfam" id="PF16187">
    <property type="entry name" value="Peptidase_M16_M"/>
    <property type="match status" value="1"/>
</dbReference>
<dbReference type="PANTHER" id="PTHR43690">
    <property type="entry name" value="NARDILYSIN"/>
    <property type="match status" value="1"/>
</dbReference>
<dbReference type="AlphaFoldDB" id="A0A7R8YQZ2"/>
<dbReference type="FunFam" id="3.30.830.10:FF:000005">
    <property type="entry name" value="nardilysin isoform X1"/>
    <property type="match status" value="1"/>
</dbReference>
<accession>A0A7R8YQZ2</accession>
<organism evidence="10 11">
    <name type="scientific">Hermetia illucens</name>
    <name type="common">Black soldier fly</name>
    <dbReference type="NCBI Taxonomy" id="343691"/>
    <lineage>
        <taxon>Eukaryota</taxon>
        <taxon>Metazoa</taxon>
        <taxon>Ecdysozoa</taxon>
        <taxon>Arthropoda</taxon>
        <taxon>Hexapoda</taxon>
        <taxon>Insecta</taxon>
        <taxon>Pterygota</taxon>
        <taxon>Neoptera</taxon>
        <taxon>Endopterygota</taxon>
        <taxon>Diptera</taxon>
        <taxon>Brachycera</taxon>
        <taxon>Stratiomyomorpha</taxon>
        <taxon>Stratiomyidae</taxon>
        <taxon>Hermetiinae</taxon>
        <taxon>Hermetia</taxon>
    </lineage>
</organism>
<keyword evidence="2" id="KW-0645">Protease</keyword>
<keyword evidence="3" id="KW-0479">Metal-binding</keyword>
<feature type="domain" description="Peptidase M16 C-terminal" evidence="8">
    <location>
        <begin position="199"/>
        <end position="375"/>
    </location>
</feature>
<keyword evidence="6" id="KW-0482">Metalloprotease</keyword>
<dbReference type="InterPro" id="IPR050626">
    <property type="entry name" value="Peptidase_M16"/>
</dbReference>
<dbReference type="InterPro" id="IPR011765">
    <property type="entry name" value="Pept_M16_N"/>
</dbReference>
<feature type="domain" description="Peptidase M16 C-terminal" evidence="8">
    <location>
        <begin position="669"/>
        <end position="850"/>
    </location>
</feature>
<dbReference type="GO" id="GO:0005739">
    <property type="term" value="C:mitochondrion"/>
    <property type="evidence" value="ECO:0007669"/>
    <property type="project" value="TreeGrafter"/>
</dbReference>
<evidence type="ECO:0000256" key="1">
    <source>
        <dbReference type="ARBA" id="ARBA00007261"/>
    </source>
</evidence>
<evidence type="ECO:0000313" key="11">
    <source>
        <dbReference type="Proteomes" id="UP000594454"/>
    </source>
</evidence>
<dbReference type="InParanoid" id="A0A7R8YQZ2"/>
<keyword evidence="5" id="KW-0862">Zinc</keyword>
<dbReference type="GO" id="GO:0043171">
    <property type="term" value="P:peptide catabolic process"/>
    <property type="evidence" value="ECO:0007669"/>
    <property type="project" value="TreeGrafter"/>
</dbReference>
<dbReference type="GO" id="GO:0005829">
    <property type="term" value="C:cytosol"/>
    <property type="evidence" value="ECO:0007669"/>
    <property type="project" value="TreeGrafter"/>
</dbReference>
<dbReference type="Gene3D" id="3.30.830.10">
    <property type="entry name" value="Metalloenzyme, LuxS/M16 peptidase-like"/>
    <property type="match status" value="4"/>
</dbReference>
<feature type="domain" description="Peptidase M16 middle/third" evidence="9">
    <location>
        <begin position="383"/>
        <end position="658"/>
    </location>
</feature>
<name>A0A7R8YQZ2_HERIL</name>
<dbReference type="InterPro" id="IPR011249">
    <property type="entry name" value="Metalloenz_LuxS/M16"/>
</dbReference>
<comment type="similarity">
    <text evidence="1">Belongs to the peptidase M16 family.</text>
</comment>
<dbReference type="GO" id="GO:0046872">
    <property type="term" value="F:metal ion binding"/>
    <property type="evidence" value="ECO:0007669"/>
    <property type="project" value="UniProtKB-KW"/>
</dbReference>
<protein>
    <recommendedName>
        <fullName evidence="12">Insulin-degrading enzyme</fullName>
    </recommendedName>
</protein>
<dbReference type="Proteomes" id="UP000594454">
    <property type="component" value="Chromosome 2"/>
</dbReference>
<dbReference type="OMA" id="PRWIFDE"/>
<evidence type="ECO:0008006" key="12">
    <source>
        <dbReference type="Google" id="ProtNLM"/>
    </source>
</evidence>
<dbReference type="Pfam" id="PF05193">
    <property type="entry name" value="Peptidase_M16_C"/>
    <property type="match status" value="2"/>
</dbReference>
<gene>
    <name evidence="10" type="ORF">HERILL_LOCUS4086</name>
</gene>
<evidence type="ECO:0000256" key="5">
    <source>
        <dbReference type="ARBA" id="ARBA00022833"/>
    </source>
</evidence>
<dbReference type="InterPro" id="IPR032632">
    <property type="entry name" value="Peptidase_M16_M"/>
</dbReference>
<dbReference type="OrthoDB" id="952271at2759"/>
<dbReference type="InterPro" id="IPR007863">
    <property type="entry name" value="Peptidase_M16_C"/>
</dbReference>
<dbReference type="EMBL" id="LR899010">
    <property type="protein sequence ID" value="CAD7080955.1"/>
    <property type="molecule type" value="Genomic_DNA"/>
</dbReference>
<keyword evidence="4" id="KW-0378">Hydrolase</keyword>
<evidence type="ECO:0000259" key="7">
    <source>
        <dbReference type="Pfam" id="PF00675"/>
    </source>
</evidence>
<evidence type="ECO:0000256" key="3">
    <source>
        <dbReference type="ARBA" id="ARBA00022723"/>
    </source>
</evidence>
<dbReference type="SUPFAM" id="SSF63411">
    <property type="entry name" value="LuxS/MPP-like metallohydrolase"/>
    <property type="match status" value="4"/>
</dbReference>
<evidence type="ECO:0000256" key="6">
    <source>
        <dbReference type="ARBA" id="ARBA00023049"/>
    </source>
</evidence>
<feature type="domain" description="Peptidase M16 N-terminal" evidence="7">
    <location>
        <begin position="35"/>
        <end position="173"/>
    </location>
</feature>
<dbReference type="FunFam" id="3.30.830.10:FF:000004">
    <property type="entry name" value="Putative insulin-degrading enzyme"/>
    <property type="match status" value="1"/>
</dbReference>
<reference evidence="10 11" key="1">
    <citation type="submission" date="2020-11" db="EMBL/GenBank/DDBJ databases">
        <authorList>
            <person name="Wallbank WR R."/>
            <person name="Pardo Diaz C."/>
            <person name="Kozak K."/>
            <person name="Martin S."/>
            <person name="Jiggins C."/>
            <person name="Moest M."/>
            <person name="Warren A I."/>
            <person name="Generalovic N T."/>
            <person name="Byers J.R.P. K."/>
            <person name="Montejo-Kovacevich G."/>
            <person name="Yen C E."/>
        </authorList>
    </citation>
    <scope>NUCLEOTIDE SEQUENCE [LARGE SCALE GENOMIC DNA]</scope>
</reference>
<evidence type="ECO:0000313" key="10">
    <source>
        <dbReference type="EMBL" id="CAD7080955.1"/>
    </source>
</evidence>
<sequence>MKRFKKNPIERVNNIIKAVPDKNQYRGLVLQNELKVLLISDNESELSAASLSIQVGQMSDPKYVSGLVHLMEHAISVASAKYPEDNSYQSFLTKNGGRSNAYAYASMTRFYFEIVPEKFEEALDRFSQHFISPLFPEAAVAREIKVINTEFEKNLYDDQWRIRQLNKHLADPKHPFKGFGTGNSMTLETIPKKMGINVRDELMDFFKKYFSANLMCLVVLGKESLDKLEEWVVSKFSEIENKKVEHMVWTSPPYLPEEYGTKVYVTPIKDYRSLVISFTTDDFTRHFRARPEEYVTRLIEHQGKGSIFSQLRERHWSNKICANHLKVPYSFGLLEISINLTEDGLEHVDEIIQLVFEYMTMLRNEGPKKWLFDEMTNIQDLDFRHGERQNARAFVIHLVHAMQLYPMEELITGPALNIEWRPELLKDLINALRPSQCRIFLVAKKYEPTTYEVEPIYKTKFRKEILPQPLLQQWEKSRANNVFHLPPPNPYIPTDFTIFPKEMPAHPTPVIIFDSPCLRTWYKQNFEVKTPKTYMHIEFSNPIVADDEIFSNLMHMFVAIFLDSVYEILFYINLAGLQFSMAPSLTGIKVIFAGYSHKLSILLKSIITKLFEFKVDQKVFEIFKEERIRQLKNALTEQSYKHALSCVHFLITQKCYPNASYGDVMKDTTLKDLDHFLKDFFHRLNIECFIYGNANKQNALALSDFLKDKLEKTYSIKSPLLMLQLLPPRDYKLKEGESYSFDYHTKYSKLCCTLLYLQCGPRKEYDVVITGLLVRIMELPCLEFLQTKDLIGYNAKCDTWITRNSNGMYIAVQTDKEPHFIEERIEKFLLYMMDVLTNMTDDSFQRYKKSFQVYFAPTPRTSLQRFQVLLEEISSELYNFNKLEIAKNILNSLTKKNVIDFFTTYISKNAPSRRALFIYISTPYIKMKKRRKDQPEVYADLFSYHSFKDDLGDYAHTKILDPDAFKASLEMYPLTKPYQNIQFKGRRVRLNYS</sequence>